<dbReference type="Proteomes" id="UP000318571">
    <property type="component" value="Chromosome 10"/>
</dbReference>
<proteinExistence type="predicted"/>
<feature type="compositionally biased region" description="Polar residues" evidence="2">
    <location>
        <begin position="130"/>
        <end position="142"/>
    </location>
</feature>
<dbReference type="GO" id="GO:0005524">
    <property type="term" value="F:ATP binding"/>
    <property type="evidence" value="ECO:0007669"/>
    <property type="project" value="UniProtKB-UniRule"/>
</dbReference>
<evidence type="ECO:0000256" key="1">
    <source>
        <dbReference type="PROSITE-ProRule" id="PRU00781"/>
    </source>
</evidence>
<dbReference type="GO" id="GO:0005886">
    <property type="term" value="C:plasma membrane"/>
    <property type="evidence" value="ECO:0007669"/>
    <property type="project" value="TreeGrafter"/>
</dbReference>
<keyword evidence="1" id="KW-0547">Nucleotide-binding</keyword>
<dbReference type="PROSITE" id="PS51455">
    <property type="entry name" value="PIPK"/>
    <property type="match status" value="1"/>
</dbReference>
<keyword evidence="5" id="KW-1185">Reference proteome</keyword>
<keyword evidence="1" id="KW-0067">ATP-binding</keyword>
<feature type="domain" description="PIPK" evidence="3">
    <location>
        <begin position="1"/>
        <end position="309"/>
    </location>
</feature>
<dbReference type="OMA" id="HENERHQ"/>
<sequence length="310" mass="34967">MQSIFWPSIRIGEKYDIKGCLLGRYEPNISADDDVVQKDGNFHGTPLNFGQYQSWLLEQINRDVEFLRSHGIVDYSLLVGIQRSLNWKSFHLQRLSVAEVVTSFKRSSIGFANDAAHEIRSASARKRKQTIQNGRTLAADSSHTVEESGSKTSPPRPASKVSAPLERRHSTSSFLRISPLVEQINQQLSFSPDPKTDDWEANPDLIEYAPRTVDGQTADESIIYDWHKLDDFMAIEHRRLLPDTPNAVHILDGPGNRYYLGIVDIFTPYGFRQRLGGLGKTLLLCGSNHSSAGPDKYAKRLLNFLEDHLC</sequence>
<dbReference type="InterPro" id="IPR023610">
    <property type="entry name" value="PInositol-4/5-P-5/4-kinase"/>
</dbReference>
<dbReference type="SUPFAM" id="SSF56104">
    <property type="entry name" value="SAICAR synthase-like"/>
    <property type="match status" value="1"/>
</dbReference>
<dbReference type="GO" id="GO:0046854">
    <property type="term" value="P:phosphatidylinositol phosphate biosynthetic process"/>
    <property type="evidence" value="ECO:0007669"/>
    <property type="project" value="TreeGrafter"/>
</dbReference>
<name>A0A553NBS3_TIGCA</name>
<dbReference type="InterPro" id="IPR027483">
    <property type="entry name" value="PInositol-4-P-4/5-kinase_C_sf"/>
</dbReference>
<dbReference type="Pfam" id="PF01504">
    <property type="entry name" value="PIP5K"/>
    <property type="match status" value="1"/>
</dbReference>
<keyword evidence="1" id="KW-0418">Kinase</keyword>
<evidence type="ECO:0000259" key="3">
    <source>
        <dbReference type="PROSITE" id="PS51455"/>
    </source>
</evidence>
<comment type="caution">
    <text evidence="4">The sequence shown here is derived from an EMBL/GenBank/DDBJ whole genome shotgun (WGS) entry which is preliminary data.</text>
</comment>
<dbReference type="PANTHER" id="PTHR23086">
    <property type="entry name" value="PHOSPHATIDYLINOSITOL-4-PHOSPHATE 5-KINASE"/>
    <property type="match status" value="1"/>
</dbReference>
<feature type="region of interest" description="Disordered" evidence="2">
    <location>
        <begin position="122"/>
        <end position="170"/>
    </location>
</feature>
<accession>A0A553NBS3</accession>
<dbReference type="PANTHER" id="PTHR23086:SF46">
    <property type="entry name" value="PHOSPHATIDYLINOSITOL 4-PHOSPHATE 5-KINASE-LIKE PROTEIN 1"/>
    <property type="match status" value="1"/>
</dbReference>
<gene>
    <name evidence="4" type="ORF">TCAL_03893</name>
</gene>
<dbReference type="InterPro" id="IPR002498">
    <property type="entry name" value="PInositol-4-P-4/5-kinase_core"/>
</dbReference>
<keyword evidence="1" id="KW-0808">Transferase</keyword>
<dbReference type="EMBL" id="VCGU01000458">
    <property type="protein sequence ID" value="TRY62891.1"/>
    <property type="molecule type" value="Genomic_DNA"/>
</dbReference>
<dbReference type="STRING" id="6832.A0A553NBS3"/>
<organism evidence="4 5">
    <name type="scientific">Tigriopus californicus</name>
    <name type="common">Marine copepod</name>
    <dbReference type="NCBI Taxonomy" id="6832"/>
    <lineage>
        <taxon>Eukaryota</taxon>
        <taxon>Metazoa</taxon>
        <taxon>Ecdysozoa</taxon>
        <taxon>Arthropoda</taxon>
        <taxon>Crustacea</taxon>
        <taxon>Multicrustacea</taxon>
        <taxon>Hexanauplia</taxon>
        <taxon>Copepoda</taxon>
        <taxon>Harpacticoida</taxon>
        <taxon>Harpacticidae</taxon>
        <taxon>Tigriopus</taxon>
    </lineage>
</organism>
<protein>
    <recommendedName>
        <fullName evidence="3">PIPK domain-containing protein</fullName>
    </recommendedName>
</protein>
<reference evidence="4 5" key="1">
    <citation type="journal article" date="2018" name="Nat. Ecol. Evol.">
        <title>Genomic signatures of mitonuclear coevolution across populations of Tigriopus californicus.</title>
        <authorList>
            <person name="Barreto F.S."/>
            <person name="Watson E.T."/>
            <person name="Lima T.G."/>
            <person name="Willett C.S."/>
            <person name="Edmands S."/>
            <person name="Li W."/>
            <person name="Burton R.S."/>
        </authorList>
    </citation>
    <scope>NUCLEOTIDE SEQUENCE [LARGE SCALE GENOMIC DNA]</scope>
    <source>
        <strain evidence="4 5">San Diego</strain>
    </source>
</reference>
<dbReference type="GO" id="GO:0016308">
    <property type="term" value="F:1-phosphatidylinositol-4-phosphate 5-kinase activity"/>
    <property type="evidence" value="ECO:0007669"/>
    <property type="project" value="TreeGrafter"/>
</dbReference>
<evidence type="ECO:0000313" key="4">
    <source>
        <dbReference type="EMBL" id="TRY62891.1"/>
    </source>
</evidence>
<dbReference type="AlphaFoldDB" id="A0A553NBS3"/>
<evidence type="ECO:0000256" key="2">
    <source>
        <dbReference type="SAM" id="MobiDB-lite"/>
    </source>
</evidence>
<evidence type="ECO:0000313" key="5">
    <source>
        <dbReference type="Proteomes" id="UP000318571"/>
    </source>
</evidence>
<dbReference type="Gene3D" id="3.30.810.10">
    <property type="entry name" value="2-Layer Sandwich"/>
    <property type="match status" value="1"/>
</dbReference>